<feature type="transmembrane region" description="Helical" evidence="2">
    <location>
        <begin position="33"/>
        <end position="52"/>
    </location>
</feature>
<protein>
    <recommendedName>
        <fullName evidence="5">Carboxypeptidase regulatory-like domain-containing protein</fullName>
    </recommendedName>
</protein>
<dbReference type="GO" id="GO:0005975">
    <property type="term" value="P:carbohydrate metabolic process"/>
    <property type="evidence" value="ECO:0007669"/>
    <property type="project" value="UniProtKB-ARBA"/>
</dbReference>
<dbReference type="Gene3D" id="2.60.40.2700">
    <property type="match status" value="1"/>
</dbReference>
<dbReference type="Pfam" id="PF13620">
    <property type="entry name" value="CarboxypepD_reg"/>
    <property type="match status" value="1"/>
</dbReference>
<evidence type="ECO:0000313" key="3">
    <source>
        <dbReference type="EMBL" id="THG29454.1"/>
    </source>
</evidence>
<dbReference type="Gene3D" id="2.60.40.10">
    <property type="entry name" value="Immunoglobulins"/>
    <property type="match status" value="1"/>
</dbReference>
<proteinExistence type="predicted"/>
<comment type="caution">
    <text evidence="3">The sequence shown here is derived from an EMBL/GenBank/DDBJ whole genome shotgun (WGS) entry which is preliminary data.</text>
</comment>
<organism evidence="3 4">
    <name type="scientific">Naasia lichenicola</name>
    <dbReference type="NCBI Taxonomy" id="2565933"/>
    <lineage>
        <taxon>Bacteria</taxon>
        <taxon>Bacillati</taxon>
        <taxon>Actinomycetota</taxon>
        <taxon>Actinomycetes</taxon>
        <taxon>Micrococcales</taxon>
        <taxon>Microbacteriaceae</taxon>
        <taxon>Naasia</taxon>
    </lineage>
</organism>
<sequence length="411" mass="40936">MDRIVTSPITPTAAHRGAHAATSDPAGRRTRRIAGLGIAMTLAAGSALGLAAPAHADPITPIIVQPMIMPIMSFGFATGTATIAGSAAGDLVTVTLMNSSGNTVQSIQTDSAGNYSFIFLSPGDYYVVASGSSSSTFPYTSPTFTVPTGSTVSVPAISLELAPMPGSVTITGDATVGSTLTGTVSGFPAGAAFTYQWGYSAGESGGPIDDQTGSTLMVTDALVGKSLSFFATATKAGFSDTTVRSLMNTAVTAAKKAPVSAPASDAGSLSTYLTAHQAAPITSSTVGLPASLSSEKSYTANLGWNSGDSFVDVYAYSSPTFIGTFPVSNGTSQITLSAAQLAALGGGSHTLVAIGQSSGGVQSVALSVSAALASTGFDPMLPMGIAAILLLLGGSLLFTRRAQLARAATAE</sequence>
<evidence type="ECO:0008006" key="5">
    <source>
        <dbReference type="Google" id="ProtNLM"/>
    </source>
</evidence>
<keyword evidence="2" id="KW-0812">Transmembrane</keyword>
<dbReference type="EMBL" id="SSSM01000005">
    <property type="protein sequence ID" value="THG29454.1"/>
    <property type="molecule type" value="Genomic_DNA"/>
</dbReference>
<reference evidence="3 4" key="1">
    <citation type="submission" date="2019-04" db="EMBL/GenBank/DDBJ databases">
        <authorList>
            <person name="Jiang L."/>
        </authorList>
    </citation>
    <scope>NUCLEOTIDE SEQUENCE [LARGE SCALE GENOMIC DNA]</scope>
    <source>
        <strain evidence="3 4">YIM 131853</strain>
    </source>
</reference>
<evidence type="ECO:0000313" key="4">
    <source>
        <dbReference type="Proteomes" id="UP000309133"/>
    </source>
</evidence>
<dbReference type="SUPFAM" id="SSF117074">
    <property type="entry name" value="Hypothetical protein PA1324"/>
    <property type="match status" value="1"/>
</dbReference>
<feature type="region of interest" description="Disordered" evidence="1">
    <location>
        <begin position="1"/>
        <end position="27"/>
    </location>
</feature>
<accession>A0A4S4FHZ3</accession>
<keyword evidence="4" id="KW-1185">Reference proteome</keyword>
<keyword evidence="2" id="KW-0472">Membrane</keyword>
<keyword evidence="2" id="KW-1133">Transmembrane helix</keyword>
<evidence type="ECO:0000256" key="2">
    <source>
        <dbReference type="SAM" id="Phobius"/>
    </source>
</evidence>
<gene>
    <name evidence="3" type="ORF">E6C64_12185</name>
</gene>
<dbReference type="InterPro" id="IPR013783">
    <property type="entry name" value="Ig-like_fold"/>
</dbReference>
<dbReference type="AlphaFoldDB" id="A0A4S4FHZ3"/>
<name>A0A4S4FHZ3_9MICO</name>
<dbReference type="Proteomes" id="UP000309133">
    <property type="component" value="Unassembled WGS sequence"/>
</dbReference>
<evidence type="ECO:0000256" key="1">
    <source>
        <dbReference type="SAM" id="MobiDB-lite"/>
    </source>
</evidence>
<feature type="transmembrane region" description="Helical" evidence="2">
    <location>
        <begin position="380"/>
        <end position="398"/>
    </location>
</feature>